<feature type="region of interest" description="Disordered" evidence="3">
    <location>
        <begin position="202"/>
        <end position="223"/>
    </location>
</feature>
<comment type="subcellular location">
    <subcellularLocation>
        <location evidence="1">Nucleus</location>
    </subcellularLocation>
</comment>
<dbReference type="InterPro" id="IPR000953">
    <property type="entry name" value="Chromo/chromo_shadow_dom"/>
</dbReference>
<dbReference type="InterPro" id="IPR023780">
    <property type="entry name" value="Chromo_domain"/>
</dbReference>
<dbReference type="Pfam" id="PF00385">
    <property type="entry name" value="Chromo"/>
    <property type="match status" value="1"/>
</dbReference>
<dbReference type="CDD" id="cd00024">
    <property type="entry name" value="CD_CSD"/>
    <property type="match status" value="1"/>
</dbReference>
<feature type="domain" description="Chromo" evidence="4">
    <location>
        <begin position="655"/>
        <end position="714"/>
    </location>
</feature>
<sequence length="800" mass="89308">MANISLNEILPNQALLDKDIVTPFIYQDGYLQEKPKQLFDKEKLWAYRSRIDSLSEDASLDDSLPWSLFSPDRSKRAVISDSAQICKKVDKPDDMTRFHPSHVQRKIRGVLSLENKQSGETNLRKQCTPKKSSKRRPVSQQHTSRMFSSEVIDYFTKCVAPSPKKMQQKLGEDCANSIFGTPCKPCSVKVLPPKVKIEKSTNITTKKRDSSVNPSRERGSVHVQLEEEPLKRRTTLDTCAVASSIAAEPVKIKLEEDQWTAESSLENMSTSPQATEATVEQDKCQVQSTALSCTALLLPPNPAKMADISYRSLADSLSEDATLDSLSWSQSSPVKLDDDTSSVVITSNAISSSLEVVSRRVYDDYGSYKGHRSNFVEGVIDAVSVDFPCKAERPKRAVISTSAHTCKKVDKPDDMVRFHPSHAQQKNQRVLSVLSVLSQPNSSLENKPSGDLRIPKRSSKTIKWAQQDILRKKRKDRLDCSASTSSPPKKRSKLKIVSNSRPSKVSKNTSEIRSAAEISVMQFVIPRKTRTMDPGTTKRVDHQVTAKAVKSLKVLAGVSSNEPTPVNPTKNRSTSDKDSFKEAQGNVSKPSKNKVSLPSSSSRMPTAASSKYSDSSGIIQTTLSSMSSSQPQENGAAPSVKTFTGVENNGEGHFFVVEKIIDDRQAGKQRKEYLIKWKGYPAKYNIWEHEHNILNPILVRRYDCRKTLKILKKRPNATDATTNISRCVNALNFGDFEMDIDPTAPFDASKRTCSFCLETFDSHNKYLAHVGKHRHDDDYELLKDVAKLAPKKWYTSGVWI</sequence>
<dbReference type="SMART" id="SM00298">
    <property type="entry name" value="CHROMO"/>
    <property type="match status" value="1"/>
</dbReference>
<dbReference type="PANTHER" id="PTHR22812">
    <property type="entry name" value="CHROMOBOX PROTEIN"/>
    <property type="match status" value="1"/>
</dbReference>
<reference evidence="5" key="1">
    <citation type="submission" date="2021-01" db="EMBL/GenBank/DDBJ databases">
        <authorList>
            <person name="Corre E."/>
            <person name="Pelletier E."/>
            <person name="Niang G."/>
            <person name="Scheremetjew M."/>
            <person name="Finn R."/>
            <person name="Kale V."/>
            <person name="Holt S."/>
            <person name="Cochrane G."/>
            <person name="Meng A."/>
            <person name="Brown T."/>
            <person name="Cohen L."/>
        </authorList>
    </citation>
    <scope>NUCLEOTIDE SEQUENCE</scope>
    <source>
        <strain evidence="5">MM31A-1</strain>
    </source>
</reference>
<feature type="compositionally biased region" description="Low complexity" evidence="3">
    <location>
        <begin position="586"/>
        <end position="610"/>
    </location>
</feature>
<feature type="region of interest" description="Disordered" evidence="3">
    <location>
        <begin position="555"/>
        <end position="615"/>
    </location>
</feature>
<organism evidence="5">
    <name type="scientific">Chaetoceros debilis</name>
    <dbReference type="NCBI Taxonomy" id="122233"/>
    <lineage>
        <taxon>Eukaryota</taxon>
        <taxon>Sar</taxon>
        <taxon>Stramenopiles</taxon>
        <taxon>Ochrophyta</taxon>
        <taxon>Bacillariophyta</taxon>
        <taxon>Coscinodiscophyceae</taxon>
        <taxon>Chaetocerotophycidae</taxon>
        <taxon>Chaetocerotales</taxon>
        <taxon>Chaetocerotaceae</taxon>
        <taxon>Chaetoceros</taxon>
    </lineage>
</organism>
<dbReference type="InterPro" id="IPR013087">
    <property type="entry name" value="Znf_C2H2_type"/>
</dbReference>
<protein>
    <recommendedName>
        <fullName evidence="4">Chromo domain-containing protein</fullName>
    </recommendedName>
</protein>
<dbReference type="PROSITE" id="PS00028">
    <property type="entry name" value="ZINC_FINGER_C2H2_1"/>
    <property type="match status" value="1"/>
</dbReference>
<dbReference type="SUPFAM" id="SSF54160">
    <property type="entry name" value="Chromo domain-like"/>
    <property type="match status" value="1"/>
</dbReference>
<feature type="region of interest" description="Disordered" evidence="3">
    <location>
        <begin position="440"/>
        <end position="459"/>
    </location>
</feature>
<feature type="region of interest" description="Disordered" evidence="3">
    <location>
        <begin position="473"/>
        <end position="510"/>
    </location>
</feature>
<dbReference type="Gene3D" id="2.40.50.40">
    <property type="match status" value="1"/>
</dbReference>
<evidence type="ECO:0000259" key="4">
    <source>
        <dbReference type="PROSITE" id="PS50013"/>
    </source>
</evidence>
<feature type="compositionally biased region" description="Polar residues" evidence="3">
    <location>
        <begin position="497"/>
        <end position="510"/>
    </location>
</feature>
<dbReference type="PROSITE" id="PS50013">
    <property type="entry name" value="CHROMO_2"/>
    <property type="match status" value="1"/>
</dbReference>
<evidence type="ECO:0000256" key="2">
    <source>
        <dbReference type="ARBA" id="ARBA00023242"/>
    </source>
</evidence>
<accession>A0A7S3Q1M0</accession>
<evidence type="ECO:0000256" key="3">
    <source>
        <dbReference type="SAM" id="MobiDB-lite"/>
    </source>
</evidence>
<gene>
    <name evidence="5" type="ORF">CDEB00056_LOCUS7117</name>
</gene>
<dbReference type="GO" id="GO:0005634">
    <property type="term" value="C:nucleus"/>
    <property type="evidence" value="ECO:0007669"/>
    <property type="project" value="UniProtKB-SubCell"/>
</dbReference>
<dbReference type="AlphaFoldDB" id="A0A7S3Q1M0"/>
<evidence type="ECO:0000313" key="5">
    <source>
        <dbReference type="EMBL" id="CAE0462276.1"/>
    </source>
</evidence>
<name>A0A7S3Q1M0_9STRA</name>
<dbReference type="InterPro" id="IPR051219">
    <property type="entry name" value="Heterochromatin_chromo-domain"/>
</dbReference>
<evidence type="ECO:0000256" key="1">
    <source>
        <dbReference type="ARBA" id="ARBA00004123"/>
    </source>
</evidence>
<dbReference type="InterPro" id="IPR016197">
    <property type="entry name" value="Chromo-like_dom_sf"/>
</dbReference>
<dbReference type="EMBL" id="HBIO01009262">
    <property type="protein sequence ID" value="CAE0462276.1"/>
    <property type="molecule type" value="Transcribed_RNA"/>
</dbReference>
<feature type="compositionally biased region" description="Polar residues" evidence="3">
    <location>
        <begin position="558"/>
        <end position="572"/>
    </location>
</feature>
<feature type="compositionally biased region" description="Basic residues" evidence="3">
    <location>
        <begin position="127"/>
        <end position="137"/>
    </location>
</feature>
<keyword evidence="2" id="KW-0539">Nucleus</keyword>
<proteinExistence type="predicted"/>
<feature type="region of interest" description="Disordered" evidence="3">
    <location>
        <begin position="118"/>
        <end position="144"/>
    </location>
</feature>
<feature type="compositionally biased region" description="Basic and acidic residues" evidence="3">
    <location>
        <begin position="206"/>
        <end position="223"/>
    </location>
</feature>